<keyword evidence="1" id="KW-0812">Transmembrane</keyword>
<keyword evidence="1" id="KW-0472">Membrane</keyword>
<reference evidence="2" key="3">
    <citation type="submission" date="2019-06" db="EMBL/GenBank/DDBJ databases">
        <authorList>
            <person name="Poynton C."/>
            <person name="Hasenbein S."/>
            <person name="Benoit J.B."/>
            <person name="Sepulveda M.S."/>
            <person name="Poelchau M.F."/>
            <person name="Murali S.C."/>
            <person name="Chen S."/>
            <person name="Glastad K.M."/>
            <person name="Werren J.H."/>
            <person name="Vineis J.H."/>
            <person name="Bowen J.L."/>
            <person name="Friedrich M."/>
            <person name="Jones J."/>
            <person name="Robertson H.M."/>
            <person name="Feyereisen R."/>
            <person name="Mechler-Hickson A."/>
            <person name="Mathers N."/>
            <person name="Lee C.E."/>
            <person name="Colbourne J.K."/>
            <person name="Biales A."/>
            <person name="Johnston J.S."/>
            <person name="Wellborn G.A."/>
            <person name="Rosendale A.J."/>
            <person name="Cridge A.G."/>
            <person name="Munoz-Torres M.C."/>
            <person name="Bain P.A."/>
            <person name="Manny A.R."/>
            <person name="Major K.M."/>
            <person name="Lambert F.N."/>
            <person name="Vulpe C.D."/>
            <person name="Tuck P."/>
            <person name="Blalock B.J."/>
            <person name="Lin Y.-Y."/>
            <person name="Smith M.E."/>
            <person name="Ochoa-Acuna H."/>
            <person name="Chen M.-J.M."/>
            <person name="Childers C.P."/>
            <person name="Qu J."/>
            <person name="Dugan S."/>
            <person name="Lee S.L."/>
            <person name="Chao H."/>
            <person name="Dinh H."/>
            <person name="Han Y."/>
            <person name="Doddapaneni H."/>
            <person name="Worley K.C."/>
            <person name="Muzny D.M."/>
            <person name="Gibbs R.A."/>
            <person name="Richards S."/>
        </authorList>
    </citation>
    <scope>NUCLEOTIDE SEQUENCE</scope>
    <source>
        <strain evidence="2">HAZT.00-mixed</strain>
        <tissue evidence="2">Whole organism</tissue>
    </source>
</reference>
<accession>A0A6A0HH99</accession>
<dbReference type="Proteomes" id="UP000711488">
    <property type="component" value="Unassembled WGS sequence"/>
</dbReference>
<dbReference type="AlphaFoldDB" id="A0A6A0HH99"/>
<feature type="transmembrane region" description="Helical" evidence="1">
    <location>
        <begin position="329"/>
        <end position="351"/>
    </location>
</feature>
<evidence type="ECO:0000313" key="2">
    <source>
        <dbReference type="EMBL" id="KAA0203697.1"/>
    </source>
</evidence>
<feature type="transmembrane region" description="Helical" evidence="1">
    <location>
        <begin position="105"/>
        <end position="123"/>
    </location>
</feature>
<proteinExistence type="predicted"/>
<dbReference type="EMBL" id="JQDR03001034">
    <property type="protein sequence ID" value="KAA0203697.1"/>
    <property type="molecule type" value="Genomic_DNA"/>
</dbReference>
<keyword evidence="2" id="KW-0675">Receptor</keyword>
<comment type="caution">
    <text evidence="2">The sequence shown here is derived from an EMBL/GenBank/DDBJ whole genome shotgun (WGS) entry which is preliminary data.</text>
</comment>
<gene>
    <name evidence="2" type="ORF">HAZT_HAZT007209</name>
</gene>
<organism evidence="2">
    <name type="scientific">Hyalella azteca</name>
    <name type="common">Amphipod</name>
    <dbReference type="NCBI Taxonomy" id="294128"/>
    <lineage>
        <taxon>Eukaryota</taxon>
        <taxon>Metazoa</taxon>
        <taxon>Ecdysozoa</taxon>
        <taxon>Arthropoda</taxon>
        <taxon>Crustacea</taxon>
        <taxon>Multicrustacea</taxon>
        <taxon>Malacostraca</taxon>
        <taxon>Eumalacostraca</taxon>
        <taxon>Peracarida</taxon>
        <taxon>Amphipoda</taxon>
        <taxon>Senticaudata</taxon>
        <taxon>Talitrida</taxon>
        <taxon>Talitroidea</taxon>
        <taxon>Hyalellidae</taxon>
        <taxon>Hyalella</taxon>
    </lineage>
</organism>
<reference evidence="2" key="1">
    <citation type="submission" date="2014-08" db="EMBL/GenBank/DDBJ databases">
        <authorList>
            <person name="Murali S."/>
            <person name="Richards S."/>
            <person name="Bandaranaike D."/>
            <person name="Bellair M."/>
            <person name="Blankenburg K."/>
            <person name="Chao H."/>
            <person name="Dinh H."/>
            <person name="Doddapaneni H."/>
            <person name="Dugan-Rocha S."/>
            <person name="Elkadiri S."/>
            <person name="Gnanaolivu R."/>
            <person name="Hughes D."/>
            <person name="Lee S."/>
            <person name="Li M."/>
            <person name="Ming W."/>
            <person name="Munidasa M."/>
            <person name="Muniz J."/>
            <person name="Nguyen L."/>
            <person name="Osuji N."/>
            <person name="Pu L.-L."/>
            <person name="Puazo M."/>
            <person name="Skinner E."/>
            <person name="Qu C."/>
            <person name="Quiroz J."/>
            <person name="Raj R."/>
            <person name="Weissenberger G."/>
            <person name="Xin Y."/>
            <person name="Zou X."/>
            <person name="Han Y."/>
            <person name="Worley K."/>
            <person name="Muzny D."/>
            <person name="Gibbs R."/>
        </authorList>
    </citation>
    <scope>NUCLEOTIDE SEQUENCE</scope>
    <source>
        <strain evidence="2">HAZT.00-mixed</strain>
        <tissue evidence="2">Whole organism</tissue>
    </source>
</reference>
<evidence type="ECO:0000256" key="1">
    <source>
        <dbReference type="SAM" id="Phobius"/>
    </source>
</evidence>
<reference evidence="2" key="2">
    <citation type="journal article" date="2018" name="Environ. Sci. Technol.">
        <title>The Toxicogenome of Hyalella azteca: A Model for Sediment Ecotoxicology and Evolutionary Toxicology.</title>
        <authorList>
            <person name="Poynton H.C."/>
            <person name="Hasenbein S."/>
            <person name="Benoit J.B."/>
            <person name="Sepulveda M.S."/>
            <person name="Poelchau M.F."/>
            <person name="Hughes D.S.T."/>
            <person name="Murali S.C."/>
            <person name="Chen S."/>
            <person name="Glastad K.M."/>
            <person name="Goodisman M.A.D."/>
            <person name="Werren J.H."/>
            <person name="Vineis J.H."/>
            <person name="Bowen J.L."/>
            <person name="Friedrich M."/>
            <person name="Jones J."/>
            <person name="Robertson H.M."/>
            <person name="Feyereisen R."/>
            <person name="Mechler-Hickson A."/>
            <person name="Mathers N."/>
            <person name="Lee C.E."/>
            <person name="Colbourne J.K."/>
            <person name="Biales A."/>
            <person name="Johnston J.S."/>
            <person name="Wellborn G.A."/>
            <person name="Rosendale A.J."/>
            <person name="Cridge A.G."/>
            <person name="Munoz-Torres M.C."/>
            <person name="Bain P.A."/>
            <person name="Manny A.R."/>
            <person name="Major K.M."/>
            <person name="Lambert F.N."/>
            <person name="Vulpe C.D."/>
            <person name="Tuck P."/>
            <person name="Blalock B.J."/>
            <person name="Lin Y.Y."/>
            <person name="Smith M.E."/>
            <person name="Ochoa-Acuna H."/>
            <person name="Chen M.M."/>
            <person name="Childers C.P."/>
            <person name="Qu J."/>
            <person name="Dugan S."/>
            <person name="Lee S.L."/>
            <person name="Chao H."/>
            <person name="Dinh H."/>
            <person name="Han Y."/>
            <person name="Doddapaneni H."/>
            <person name="Worley K.C."/>
            <person name="Muzny D.M."/>
            <person name="Gibbs R.A."/>
            <person name="Richards S."/>
        </authorList>
    </citation>
    <scope>NUCLEOTIDE SEQUENCE</scope>
    <source>
        <strain evidence="2">HAZT.00-mixed</strain>
        <tissue evidence="2">Whole organism</tissue>
    </source>
</reference>
<protein>
    <submittedName>
        <fullName evidence="2">Gustatory receptor 88</fullName>
    </submittedName>
</protein>
<keyword evidence="1" id="KW-1133">Transmembrane helix</keyword>
<feature type="transmembrane region" description="Helical" evidence="1">
    <location>
        <begin position="156"/>
        <end position="174"/>
    </location>
</feature>
<feature type="transmembrane region" description="Helical" evidence="1">
    <location>
        <begin position="363"/>
        <end position="385"/>
    </location>
</feature>
<feature type="transmembrane region" description="Helical" evidence="1">
    <location>
        <begin position="194"/>
        <end position="220"/>
    </location>
</feature>
<sequence>MNIPDTFSPALLNRTTTLNVLTKLTAMAANLRRRLDQIHVTRLQIIDLLISYSRLVGQFIYSGRVSTGSFELSTSWSIVSMLYCIIDISSLVITSRELIRIHTSVNLFRVLYLYIFMLLLKFVSRFNSKNIKRVFRKLNTFEKNLAVTKKSHNRSLINNILLLIFPLTILYDSIETGRAHFFDSVDSTVMGLALITYNLSVFTIPYLHTAITYNVLYLLADVQHDIINMLQEKCESLWKFQDNTRRLGWVPEKSNEFSTTLLTNINFKHAFTGNDRAVNKSSILTQFSLYSNFSLGNTERKQISQELQFAENLLLEIDTSAIHFFTSRAYFTVLQAVNVLMLMLITLYTTTESFLLGCTPDVIAIWITLTALADIIIVCNTVHNFNKQRFECERKLRRLMADSEDLHLLPSAGRILETLSRPLSFDLLGFGEMNRAFLLGAMDGVASYLIIALEFRLSGGGAPAAGASLASNTTA</sequence>
<name>A0A6A0HH99_HYAAZ</name>